<dbReference type="SUPFAM" id="SSF48264">
    <property type="entry name" value="Cytochrome P450"/>
    <property type="match status" value="1"/>
</dbReference>
<keyword evidence="2" id="KW-0503">Monooxygenase</keyword>
<dbReference type="Pfam" id="PF00067">
    <property type="entry name" value="p450"/>
    <property type="match status" value="1"/>
</dbReference>
<accession>A0ABN4W8G6</accession>
<evidence type="ECO:0000256" key="1">
    <source>
        <dbReference type="ARBA" id="ARBA00010617"/>
    </source>
</evidence>
<keyword evidence="2" id="KW-0349">Heme</keyword>
<reference evidence="3 4" key="1">
    <citation type="journal article" date="2017" name="J. Biotechnol.">
        <title>The complete genome sequence of Streptomyces autolyticus CGMCC 0516, the producer of geldanamycin, autolytimycin, reblastatin and elaiophylin.</title>
        <authorList>
            <person name="Yin M."/>
            <person name="Jiang M."/>
            <person name="Ren Z."/>
            <person name="Dong Y."/>
            <person name="Lu T."/>
        </authorList>
    </citation>
    <scope>NUCLEOTIDE SEQUENCE [LARGE SCALE GENOMIC DNA]</scope>
    <source>
        <strain evidence="3 4">CGMCC0516</strain>
    </source>
</reference>
<sequence>MTQTQGSLVRQITDYAHRADPYPLYAELRKTPVAHDEEGPYIVSTYWEIHGLLHDPRLSSDARNLDPRAAPELIEEDGEEDEPGLPPSFLRLDPPEHDRLRSLAMAPFGPPNTPRRLHTMRGELTRIVGELIDGFEGRDRIDLVDHFSYPFPVTVICRLLGVPREDEPRFHAWADTVAAGLDPDPDADEDAAERRRVSRQARTDLAVYLSELIEERRRAPGDDMLSALVGWEGPEGRMSRVELLSTAALLLVAGHETTVNLITNGMLTLLRNPEVLARLRNDPHLVVPLVEELLRFDPPVQMLPRRTPLSEIDIAGVTIPRGASVWLLLASGNRDPQRFLDPDRFEPQRRDNQHLGFGSGVHSCFGAPLARLEAQIALTELARRLDGPRLLEDPPTYRRNAVLRGPRHLPLAFEGLRPGGSPNGSR</sequence>
<dbReference type="Proteomes" id="UP000187851">
    <property type="component" value="Chromosome"/>
</dbReference>
<evidence type="ECO:0000313" key="3">
    <source>
        <dbReference type="EMBL" id="AQA12744.1"/>
    </source>
</evidence>
<dbReference type="EMBL" id="CP019458">
    <property type="protein sequence ID" value="AQA12744.1"/>
    <property type="molecule type" value="Genomic_DNA"/>
</dbReference>
<gene>
    <name evidence="3" type="ORF">BV401_22170</name>
</gene>
<dbReference type="InterPro" id="IPR001128">
    <property type="entry name" value="Cyt_P450"/>
</dbReference>
<evidence type="ECO:0000313" key="4">
    <source>
        <dbReference type="Proteomes" id="UP000187851"/>
    </source>
</evidence>
<keyword evidence="2" id="KW-0408">Iron</keyword>
<keyword evidence="4" id="KW-1185">Reference proteome</keyword>
<dbReference type="PROSITE" id="PS00086">
    <property type="entry name" value="CYTOCHROME_P450"/>
    <property type="match status" value="1"/>
</dbReference>
<evidence type="ECO:0000256" key="2">
    <source>
        <dbReference type="RuleBase" id="RU000461"/>
    </source>
</evidence>
<dbReference type="InterPro" id="IPR017972">
    <property type="entry name" value="Cyt_P450_CS"/>
</dbReference>
<comment type="similarity">
    <text evidence="1 2">Belongs to the cytochrome P450 family.</text>
</comment>
<keyword evidence="2" id="KW-0560">Oxidoreductase</keyword>
<dbReference type="InterPro" id="IPR036396">
    <property type="entry name" value="Cyt_P450_sf"/>
</dbReference>
<name>A0ABN4W8G6_9ACTN</name>
<dbReference type="PRINTS" id="PR00385">
    <property type="entry name" value="P450"/>
</dbReference>
<organism evidence="3 4">
    <name type="scientific">Streptomyces autolyticus</name>
    <dbReference type="NCBI Taxonomy" id="75293"/>
    <lineage>
        <taxon>Bacteria</taxon>
        <taxon>Bacillati</taxon>
        <taxon>Actinomycetota</taxon>
        <taxon>Actinomycetes</taxon>
        <taxon>Kitasatosporales</taxon>
        <taxon>Streptomycetaceae</taxon>
        <taxon>Streptomyces</taxon>
    </lineage>
</organism>
<dbReference type="CDD" id="cd20625">
    <property type="entry name" value="CYP164-like"/>
    <property type="match status" value="1"/>
</dbReference>
<dbReference type="Gene3D" id="1.10.630.10">
    <property type="entry name" value="Cytochrome P450"/>
    <property type="match status" value="1"/>
</dbReference>
<dbReference type="PRINTS" id="PR00359">
    <property type="entry name" value="BP450"/>
</dbReference>
<dbReference type="PANTHER" id="PTHR46696">
    <property type="entry name" value="P450, PUTATIVE (EUROFUNG)-RELATED"/>
    <property type="match status" value="1"/>
</dbReference>
<dbReference type="InterPro" id="IPR002397">
    <property type="entry name" value="Cyt_P450_B"/>
</dbReference>
<dbReference type="PANTHER" id="PTHR46696:SF1">
    <property type="entry name" value="CYTOCHROME P450 YJIB-RELATED"/>
    <property type="match status" value="1"/>
</dbReference>
<keyword evidence="2" id="KW-0479">Metal-binding</keyword>
<proteinExistence type="inferred from homology"/>
<dbReference type="RefSeq" id="WP_079258184.1">
    <property type="nucleotide sequence ID" value="NZ_CP019458.1"/>
</dbReference>
<protein>
    <submittedName>
        <fullName evidence="3">Cytochrome</fullName>
    </submittedName>
</protein>